<proteinExistence type="predicted"/>
<protein>
    <submittedName>
        <fullName evidence="2">Uncharacterized protein</fullName>
    </submittedName>
</protein>
<accession>A0A914CL16</accession>
<dbReference type="PANTHER" id="PTHR36851:SF1">
    <property type="entry name" value="GLYCO_TRANS_2-LIKE DOMAIN-CONTAINING PROTEIN"/>
    <property type="match status" value="1"/>
</dbReference>
<sequence length="186" mass="21546">MEAGTPNKEDIEKQLKAKYTSQFERFYITVHPKGLPGDIPGKCSNLNYAARMAVKYLKEDRAYNFKNVEVLVTTGDVDNIFGDRYFDALEEDYWKLTPDQRYNTVWQSPLFYCMNIDKSPFFVRNIGLLRAFFMMGYLIPWNINTMSVFSLTLKLYEDGEFTHPGYQGPTIFTSSTNGPDKFEDGL</sequence>
<organism evidence="1 2">
    <name type="scientific">Acrobeloides nanus</name>
    <dbReference type="NCBI Taxonomy" id="290746"/>
    <lineage>
        <taxon>Eukaryota</taxon>
        <taxon>Metazoa</taxon>
        <taxon>Ecdysozoa</taxon>
        <taxon>Nematoda</taxon>
        <taxon>Chromadorea</taxon>
        <taxon>Rhabditida</taxon>
        <taxon>Tylenchina</taxon>
        <taxon>Cephalobomorpha</taxon>
        <taxon>Cephaloboidea</taxon>
        <taxon>Cephalobidae</taxon>
        <taxon>Acrobeloides</taxon>
    </lineage>
</organism>
<dbReference type="Proteomes" id="UP000887540">
    <property type="component" value="Unplaced"/>
</dbReference>
<evidence type="ECO:0000313" key="2">
    <source>
        <dbReference type="WBParaSite" id="ACRNAN_scaffold11789.g6587.t1"/>
    </source>
</evidence>
<reference evidence="2" key="1">
    <citation type="submission" date="2022-11" db="UniProtKB">
        <authorList>
            <consortium name="WormBaseParasite"/>
        </authorList>
    </citation>
    <scope>IDENTIFICATION</scope>
</reference>
<name>A0A914CL16_9BILA</name>
<dbReference type="PANTHER" id="PTHR36851">
    <property type="entry name" value="UNNAMED PRODUCT"/>
    <property type="match status" value="1"/>
</dbReference>
<dbReference type="AlphaFoldDB" id="A0A914CL16"/>
<evidence type="ECO:0000313" key="1">
    <source>
        <dbReference type="Proteomes" id="UP000887540"/>
    </source>
</evidence>
<keyword evidence="1" id="KW-1185">Reference proteome</keyword>
<dbReference type="WBParaSite" id="ACRNAN_scaffold11789.g6587.t1">
    <property type="protein sequence ID" value="ACRNAN_scaffold11789.g6587.t1"/>
    <property type="gene ID" value="ACRNAN_scaffold11789.g6587"/>
</dbReference>